<dbReference type="EMBL" id="KB632017">
    <property type="protein sequence ID" value="ERL88055.1"/>
    <property type="molecule type" value="Genomic_DNA"/>
</dbReference>
<name>N6TWT5_DENPD</name>
<protein>
    <submittedName>
        <fullName evidence="2">Uncharacterized protein</fullName>
    </submittedName>
</protein>
<proteinExistence type="predicted"/>
<evidence type="ECO:0000313" key="2">
    <source>
        <dbReference type="EMBL" id="ENN73760.1"/>
    </source>
</evidence>
<keyword evidence="1" id="KW-0472">Membrane</keyword>
<accession>N6TWT5</accession>
<keyword evidence="1" id="KW-0812">Transmembrane</keyword>
<evidence type="ECO:0000313" key="4">
    <source>
        <dbReference type="Proteomes" id="UP000030742"/>
    </source>
</evidence>
<keyword evidence="1" id="KW-1133">Transmembrane helix</keyword>
<evidence type="ECO:0000313" key="3">
    <source>
        <dbReference type="EMBL" id="ERL88055.1"/>
    </source>
</evidence>
<sequence>MPNRMRRSMYEPGVAQHHLCNVQIGDWNCVNRSRIRITAILIAIFAVTVVSKVLLLMCVMTWCYKHFRQSGKACVKDLNPESTSIVLCEELEAFEKCLCCETDENHENPRKSKTLHSQTVNHENVHRFNKVFNKKWAEQGSNSAVISFPDGQSSQDSDSNEILFCEDETSNDIAYGVYCGVNPELNELGTELEEEDQFVKDNKSDDIVNG</sequence>
<dbReference type="AlphaFoldDB" id="N6TWT5"/>
<dbReference type="HOGENOM" id="CLU_1311265_0_0_1"/>
<feature type="transmembrane region" description="Helical" evidence="1">
    <location>
        <begin position="40"/>
        <end position="62"/>
    </location>
</feature>
<evidence type="ECO:0000256" key="1">
    <source>
        <dbReference type="SAM" id="Phobius"/>
    </source>
</evidence>
<gene>
    <name evidence="3" type="ORF">D910_05444</name>
    <name evidence="2" type="ORF">YQE_09629</name>
</gene>
<feature type="non-terminal residue" evidence="2">
    <location>
        <position position="1"/>
    </location>
</feature>
<dbReference type="Proteomes" id="UP000030742">
    <property type="component" value="Unassembled WGS sequence"/>
</dbReference>
<organism evidence="2">
    <name type="scientific">Dendroctonus ponderosae</name>
    <name type="common">Mountain pine beetle</name>
    <dbReference type="NCBI Taxonomy" id="77166"/>
    <lineage>
        <taxon>Eukaryota</taxon>
        <taxon>Metazoa</taxon>
        <taxon>Ecdysozoa</taxon>
        <taxon>Arthropoda</taxon>
        <taxon>Hexapoda</taxon>
        <taxon>Insecta</taxon>
        <taxon>Pterygota</taxon>
        <taxon>Neoptera</taxon>
        <taxon>Endopterygota</taxon>
        <taxon>Coleoptera</taxon>
        <taxon>Polyphaga</taxon>
        <taxon>Cucujiformia</taxon>
        <taxon>Curculionidae</taxon>
        <taxon>Scolytinae</taxon>
        <taxon>Dendroctonus</taxon>
    </lineage>
</organism>
<reference evidence="2 4" key="1">
    <citation type="journal article" date="2013" name="Genome Biol.">
        <title>Draft genome of the mountain pine beetle, Dendroctonus ponderosae Hopkins, a major forest pest.</title>
        <authorList>
            <person name="Keeling C.I."/>
            <person name="Yuen M.M."/>
            <person name="Liao N.Y."/>
            <person name="Docking T.R."/>
            <person name="Chan S.K."/>
            <person name="Taylor G.A."/>
            <person name="Palmquist D.L."/>
            <person name="Jackman S.D."/>
            <person name="Nguyen A."/>
            <person name="Li M."/>
            <person name="Henderson H."/>
            <person name="Janes J.K."/>
            <person name="Zhao Y."/>
            <person name="Pandoh P."/>
            <person name="Moore R."/>
            <person name="Sperling F.A."/>
            <person name="Huber D.P."/>
            <person name="Birol I."/>
            <person name="Jones S.J."/>
            <person name="Bohlmann J."/>
        </authorList>
    </citation>
    <scope>NUCLEOTIDE SEQUENCE</scope>
</reference>
<dbReference type="EMBL" id="KB741131">
    <property type="protein sequence ID" value="ENN73760.1"/>
    <property type="molecule type" value="Genomic_DNA"/>
</dbReference>